<protein>
    <submittedName>
        <fullName evidence="6">Ig-like domain-containing protein</fullName>
    </submittedName>
</protein>
<feature type="repeat" description="Cell wall-binding" evidence="2">
    <location>
        <begin position="1618"/>
        <end position="1637"/>
    </location>
</feature>
<feature type="repeat" description="Cell wall-binding" evidence="2">
    <location>
        <begin position="1638"/>
        <end position="1657"/>
    </location>
</feature>
<reference evidence="6 7" key="1">
    <citation type="submission" date="2024-11" db="EMBL/GenBank/DDBJ databases">
        <authorList>
            <person name="Lucas J.A."/>
        </authorList>
    </citation>
    <scope>NUCLEOTIDE SEQUENCE [LARGE SCALE GENOMIC DNA]</scope>
    <source>
        <strain evidence="6 7">Z 5.4</strain>
    </source>
</reference>
<keyword evidence="1" id="KW-0677">Repeat</keyword>
<feature type="domain" description="Bacterial Ig" evidence="5">
    <location>
        <begin position="1416"/>
        <end position="1494"/>
    </location>
</feature>
<gene>
    <name evidence="6" type="ORF">ACJEBI_08265</name>
</gene>
<dbReference type="InterPro" id="IPR013783">
    <property type="entry name" value="Ig-like_fold"/>
</dbReference>
<evidence type="ECO:0000313" key="6">
    <source>
        <dbReference type="EMBL" id="MFK9091472.1"/>
    </source>
</evidence>
<dbReference type="Proteomes" id="UP001623041">
    <property type="component" value="Unassembled WGS sequence"/>
</dbReference>
<feature type="region of interest" description="Disordered" evidence="3">
    <location>
        <begin position="53"/>
        <end position="119"/>
    </location>
</feature>
<accession>A0ABW8RDE6</accession>
<feature type="repeat" description="Cell wall-binding" evidence="2">
    <location>
        <begin position="1598"/>
        <end position="1617"/>
    </location>
</feature>
<dbReference type="Gene3D" id="2.10.270.10">
    <property type="entry name" value="Cholin Binding"/>
    <property type="match status" value="1"/>
</dbReference>
<feature type="repeat" description="Cell wall-binding" evidence="2">
    <location>
        <begin position="1578"/>
        <end position="1597"/>
    </location>
</feature>
<dbReference type="InterPro" id="IPR018337">
    <property type="entry name" value="Cell_wall/Cho-bd_repeat"/>
</dbReference>
<feature type="chain" id="PRO_5045184431" evidence="4">
    <location>
        <begin position="23"/>
        <end position="1678"/>
    </location>
</feature>
<dbReference type="Pfam" id="PF19127">
    <property type="entry name" value="Choline_bind_3"/>
    <property type="match status" value="1"/>
</dbReference>
<feature type="repeat" description="Cell wall-binding" evidence="2">
    <location>
        <begin position="1538"/>
        <end position="1557"/>
    </location>
</feature>
<dbReference type="InterPro" id="IPR041498">
    <property type="entry name" value="Big_6"/>
</dbReference>
<dbReference type="Pfam" id="PF17936">
    <property type="entry name" value="Big_6"/>
    <property type="match status" value="1"/>
</dbReference>
<evidence type="ECO:0000256" key="4">
    <source>
        <dbReference type="SAM" id="SignalP"/>
    </source>
</evidence>
<organism evidence="6 7">
    <name type="scientific">Bacillus salipaludis</name>
    <dbReference type="NCBI Taxonomy" id="2547811"/>
    <lineage>
        <taxon>Bacteria</taxon>
        <taxon>Bacillati</taxon>
        <taxon>Bacillota</taxon>
        <taxon>Bacilli</taxon>
        <taxon>Bacillales</taxon>
        <taxon>Bacillaceae</taxon>
        <taxon>Bacillus</taxon>
    </lineage>
</organism>
<dbReference type="PROSITE" id="PS51170">
    <property type="entry name" value="CW"/>
    <property type="match status" value="8"/>
</dbReference>
<comment type="caution">
    <text evidence="6">The sequence shown here is derived from an EMBL/GenBank/DDBJ whole genome shotgun (WGS) entry which is preliminary data.</text>
</comment>
<evidence type="ECO:0000256" key="1">
    <source>
        <dbReference type="ARBA" id="ARBA00022737"/>
    </source>
</evidence>
<evidence type="ECO:0000256" key="2">
    <source>
        <dbReference type="PROSITE-ProRule" id="PRU00591"/>
    </source>
</evidence>
<feature type="repeat" description="Cell wall-binding" evidence="2">
    <location>
        <begin position="1658"/>
        <end position="1677"/>
    </location>
</feature>
<feature type="repeat" description="Cell wall-binding" evidence="2">
    <location>
        <begin position="1558"/>
        <end position="1577"/>
    </location>
</feature>
<evidence type="ECO:0000259" key="5">
    <source>
        <dbReference type="Pfam" id="PF17936"/>
    </source>
</evidence>
<dbReference type="EMBL" id="JBJHQH010000005">
    <property type="protein sequence ID" value="MFK9091472.1"/>
    <property type="molecule type" value="Genomic_DNA"/>
</dbReference>
<dbReference type="SUPFAM" id="SSF69360">
    <property type="entry name" value="Cell wall binding repeat"/>
    <property type="match status" value="1"/>
</dbReference>
<feature type="compositionally biased region" description="Low complexity" evidence="3">
    <location>
        <begin position="57"/>
        <end position="105"/>
    </location>
</feature>
<feature type="repeat" description="Cell wall-binding" evidence="2">
    <location>
        <begin position="1517"/>
        <end position="1536"/>
    </location>
</feature>
<keyword evidence="4" id="KW-0732">Signal</keyword>
<sequence>MYKKVAISLMSLMLILPGLVQANTGSGGAAGSVETSDINQQISVESSNLAQSDAVNQESAGSAQQTATQADQQPAAQADQQTSAQTNQETAAQAQADQNATTKAASAANDDYEGPTLVRSTFSPSNVKVGDTITITAKVSDPSGVSKVTAQLYGQTIRFVELAYNSATDTWTGSYKVKEYDHDGVWFLSLGMVDNNGNENWADADQSITVTNPNEDREYPVLNDVSFEPQSLKAGEEFTIAVDASDDIGVESIDARFFEPDGNFNENKVSLTYDGNKNKWVGTYTFDKNTAPGEGDVQLTIIDKSSNQTVETRNYQMTNETGDFTDPAIGDVTLSQTTINAGEQLKVQANITDDKSGLEDASVGICSDDFGCYMYPLEKNNTTGLLYEGSADIPRSFKPGTYQVVVEATDKAGNYSRKTLDQTLDIHNDGDYSPPVIEDLQISPATAKPGEEINFTATMTDTESSVKQVEVQFSSKSGQFRFVDLTLDEQTGKWTGSYQVRANDESGDWSFEVAAADQYDNWTWYNSDKKISIDNPDADFLAPVVDSVALSAAKVSLGEDLVITAAVHDDKSGVNEVSAYLTSPSGEGRYVTLSYDENLKKWVGSYTISQRDEPGEWTLSELDLTDNADNRSMERLEDKVFTVDNPDADFTAPVFEEINFSPKAAKVGDHVKITAKAHDDKSGIEEFMVSLTSQDEIQRQGVDLSYDESTDEWVGWFNVGPNTMPGEWTISSIYLSDFAGNVSPAYPEASFTVDNPNGDFMGPVISNTQVTPSTVRVGEKVTITTEAVDDQSGVKEVTANLYNEVGDYSYKEVRLRYNSTSKKWTGTFEVQETTRPGTWQVEIYAKDIANNYSSDTSNKTFTVINTTGDYTGPTIKSLEVTPTTVNAGGKVTFTAAVTDDKSGVGAVWAYVDYIGKVIFKLDSKSGKWVATATVPTNVPDGEEIFVNDIYAFDYKGNDGNAWFEKSFIVHNSTGDYTAPAVDAKSIVISPADVTAGGKIQIKAKVTDTQTGVKEVVGYFGEDYQPHFFNLKYEQSTGLWVADYTVSSNEKPGSWALSLYVEDNNGNYDIVETGKMIKISNPNADLSEPVIKNILITPSTANVGDKVTITATIEDLGSGVLFAEAYLNPSYEEYGSQIVVPLAYNKDQKKWVGSYVVTEIDMDGVWEANVFASDHYNNTTDSTLNFQVNNPIGDTDAPFIDDVKVSKSIANVGDTVDFEVKISDEKSGIKSASINLGLAESYAYITIPLTYDKTKDVWKGSYKVPAYAQAGLIMIGVYAEDKAGNTIDDYVDKRLWINNDNPDTNGPTVEAVDVTPSQAAIGQTVHFKVALKDDMSGVKFAQVYLYSGGAFGYYQQEKLIDLTYDAAQKVWVGAYTILPTDYIGSWNVDIWASDNAGNSIYKDAMKTLVITAVDNFAPAKPVVNEVSDKDTTVTGKAEAGSKVEVKANGLVIGSAAAGKDGKFTVTIPAQKAGAALTITATDAAGNISEAATITVVTALVGWVQSGTTWYYYVSGKKVTGWQQVGGTWYYFDKTTAAMKTGWVQEGSTWYFFNGSGAMVTGWLQSGGTWYYFVGSGAMKTGWMQSGTTWYYFASSGAMATGWLQSGGTWYYFVGSGAMKTGWMQSGGTWYYFASGGAMKTGWLQSGGAWYYFAGSGAMETSWVSISGKWYYFYSSGVLK</sequence>
<dbReference type="Gene3D" id="2.60.40.10">
    <property type="entry name" value="Immunoglobulins"/>
    <property type="match status" value="1"/>
</dbReference>
<feature type="signal peptide" evidence="4">
    <location>
        <begin position="1"/>
        <end position="22"/>
    </location>
</feature>
<evidence type="ECO:0000256" key="3">
    <source>
        <dbReference type="SAM" id="MobiDB-lite"/>
    </source>
</evidence>
<dbReference type="RefSeq" id="WP_406580122.1">
    <property type="nucleotide sequence ID" value="NZ_JBJHQH010000005.1"/>
</dbReference>
<dbReference type="Gene3D" id="2.10.270.20">
    <property type="match status" value="1"/>
</dbReference>
<keyword evidence="7" id="KW-1185">Reference proteome</keyword>
<proteinExistence type="predicted"/>
<evidence type="ECO:0000313" key="7">
    <source>
        <dbReference type="Proteomes" id="UP001623041"/>
    </source>
</evidence>
<name>A0ABW8RDE6_9BACI</name>
<dbReference type="Pfam" id="PF01473">
    <property type="entry name" value="Choline_bind_1"/>
    <property type="match status" value="5"/>
</dbReference>